<dbReference type="Pfam" id="PF01636">
    <property type="entry name" value="APH"/>
    <property type="match status" value="1"/>
</dbReference>
<dbReference type="Gene3D" id="3.90.1200.10">
    <property type="match status" value="1"/>
</dbReference>
<dbReference type="InterPro" id="IPR002575">
    <property type="entry name" value="Aminoglycoside_PTrfase"/>
</dbReference>
<dbReference type="AlphaFoldDB" id="A0A8J3R493"/>
<proteinExistence type="predicted"/>
<feature type="domain" description="Aminoglycoside phosphotransferase" evidence="1">
    <location>
        <begin position="55"/>
        <end position="249"/>
    </location>
</feature>
<dbReference type="Proteomes" id="UP000642748">
    <property type="component" value="Unassembled WGS sequence"/>
</dbReference>
<sequence length="329" mass="35270">MCHDPGVVLASGVRIGWADLPERVRSAVEGIIGGGAVVEARSQPGGFSPGTADRVRTCTGRRAFVKAVSRELNEQSPELHRREAHVTAALPATVPAPRLLGCYDDAIWVALVLQDVDGHHPATSWRPQELTRVLAALADLARAAIPDPLADLPTAAQSLADDFGGWRRVATDPPPDLDPWVARHLDELCALADRAMAALAGDSLVHTDIRADNLLLDSHGTVTVVDWPWTCRGPAWLDRLLLLINVRLFGGHDTQALLNQCAADTDAESADLIATLAAFGGYFADRARRPSPAGLPTVRAFQQAQADVVRSWLQEVGRVRSAAKRGFGI</sequence>
<dbReference type="GO" id="GO:0004672">
    <property type="term" value="F:protein kinase activity"/>
    <property type="evidence" value="ECO:0007669"/>
    <property type="project" value="InterPro"/>
</dbReference>
<evidence type="ECO:0000259" key="1">
    <source>
        <dbReference type="Pfam" id="PF01636"/>
    </source>
</evidence>
<reference evidence="2" key="1">
    <citation type="submission" date="2021-01" db="EMBL/GenBank/DDBJ databases">
        <title>Whole genome shotgun sequence of Rugosimonospora africana NBRC 104875.</title>
        <authorList>
            <person name="Komaki H."/>
            <person name="Tamura T."/>
        </authorList>
    </citation>
    <scope>NUCLEOTIDE SEQUENCE</scope>
    <source>
        <strain evidence="2">NBRC 104875</strain>
    </source>
</reference>
<evidence type="ECO:0000313" key="3">
    <source>
        <dbReference type="Proteomes" id="UP000642748"/>
    </source>
</evidence>
<dbReference type="InterPro" id="IPR011009">
    <property type="entry name" value="Kinase-like_dom_sf"/>
</dbReference>
<name>A0A8J3R493_9ACTN</name>
<dbReference type="SUPFAM" id="SSF56112">
    <property type="entry name" value="Protein kinase-like (PK-like)"/>
    <property type="match status" value="1"/>
</dbReference>
<dbReference type="InterPro" id="IPR008266">
    <property type="entry name" value="Tyr_kinase_AS"/>
</dbReference>
<organism evidence="2 3">
    <name type="scientific">Rugosimonospora africana</name>
    <dbReference type="NCBI Taxonomy" id="556532"/>
    <lineage>
        <taxon>Bacteria</taxon>
        <taxon>Bacillati</taxon>
        <taxon>Actinomycetota</taxon>
        <taxon>Actinomycetes</taxon>
        <taxon>Micromonosporales</taxon>
        <taxon>Micromonosporaceae</taxon>
        <taxon>Rugosimonospora</taxon>
    </lineage>
</organism>
<comment type="caution">
    <text evidence="2">The sequence shown here is derived from an EMBL/GenBank/DDBJ whole genome shotgun (WGS) entry which is preliminary data.</text>
</comment>
<keyword evidence="3" id="KW-1185">Reference proteome</keyword>
<gene>
    <name evidence="2" type="ORF">Raf01_97790</name>
</gene>
<dbReference type="PROSITE" id="PS00109">
    <property type="entry name" value="PROTEIN_KINASE_TYR"/>
    <property type="match status" value="1"/>
</dbReference>
<evidence type="ECO:0000313" key="2">
    <source>
        <dbReference type="EMBL" id="GIH21607.1"/>
    </source>
</evidence>
<accession>A0A8J3R493</accession>
<dbReference type="EMBL" id="BONZ01000143">
    <property type="protein sequence ID" value="GIH21607.1"/>
    <property type="molecule type" value="Genomic_DNA"/>
</dbReference>
<protein>
    <recommendedName>
        <fullName evidence="1">Aminoglycoside phosphotransferase domain-containing protein</fullName>
    </recommendedName>
</protein>